<keyword evidence="2" id="KW-1185">Reference proteome</keyword>
<evidence type="ECO:0000313" key="2">
    <source>
        <dbReference type="Proteomes" id="UP000218334"/>
    </source>
</evidence>
<dbReference type="Proteomes" id="UP000218334">
    <property type="component" value="Unassembled WGS sequence"/>
</dbReference>
<dbReference type="EMBL" id="KZ293429">
    <property type="protein sequence ID" value="PBK69470.1"/>
    <property type="molecule type" value="Genomic_DNA"/>
</dbReference>
<sequence length="283" mass="31987">MGSNGKGLQGFKIFSHSSHYRLSRFSSILFSRAAGDEGGAKSSLMEMIGKLRWRIDEGTFLLEGDKYRTINEVFLRVRSLVQDGTFRISGLNLRWMFKYSPVAYKGSDGWDAAEIAHEDAILSGTPLPPVDLSMFEEPTPVESPLCRDYNVPTSLRLDEVINYPDLHPSVTLESEVEYLFCWRKLLAQYDDRKLIDVPIVRLHYLIDEHIKLDVEYAEGRFVFSGSENSRYGYIVHIDHAKDSDEGEMGAEGLLKKLLHEHPGCCIGAKLPLSVPHNIYTKAG</sequence>
<proteinExistence type="predicted"/>
<organism evidence="1 2">
    <name type="scientific">Armillaria solidipes</name>
    <dbReference type="NCBI Taxonomy" id="1076256"/>
    <lineage>
        <taxon>Eukaryota</taxon>
        <taxon>Fungi</taxon>
        <taxon>Dikarya</taxon>
        <taxon>Basidiomycota</taxon>
        <taxon>Agaricomycotina</taxon>
        <taxon>Agaricomycetes</taxon>
        <taxon>Agaricomycetidae</taxon>
        <taxon>Agaricales</taxon>
        <taxon>Marasmiineae</taxon>
        <taxon>Physalacriaceae</taxon>
        <taxon>Armillaria</taxon>
    </lineage>
</organism>
<evidence type="ECO:0000313" key="1">
    <source>
        <dbReference type="EMBL" id="PBK69470.1"/>
    </source>
</evidence>
<dbReference type="AlphaFoldDB" id="A0A2H3BIH0"/>
<reference evidence="2" key="1">
    <citation type="journal article" date="2017" name="Nat. Ecol. Evol.">
        <title>Genome expansion and lineage-specific genetic innovations in the forest pathogenic fungi Armillaria.</title>
        <authorList>
            <person name="Sipos G."/>
            <person name="Prasanna A.N."/>
            <person name="Walter M.C."/>
            <person name="O'Connor E."/>
            <person name="Balint B."/>
            <person name="Krizsan K."/>
            <person name="Kiss B."/>
            <person name="Hess J."/>
            <person name="Varga T."/>
            <person name="Slot J."/>
            <person name="Riley R."/>
            <person name="Boka B."/>
            <person name="Rigling D."/>
            <person name="Barry K."/>
            <person name="Lee J."/>
            <person name="Mihaltcheva S."/>
            <person name="LaButti K."/>
            <person name="Lipzen A."/>
            <person name="Waldron R."/>
            <person name="Moloney N.M."/>
            <person name="Sperisen C."/>
            <person name="Kredics L."/>
            <person name="Vagvoelgyi C."/>
            <person name="Patrignani A."/>
            <person name="Fitzpatrick D."/>
            <person name="Nagy I."/>
            <person name="Doyle S."/>
            <person name="Anderson J.B."/>
            <person name="Grigoriev I.V."/>
            <person name="Gueldener U."/>
            <person name="Muensterkoetter M."/>
            <person name="Nagy L.G."/>
        </authorList>
    </citation>
    <scope>NUCLEOTIDE SEQUENCE [LARGE SCALE GENOMIC DNA]</scope>
    <source>
        <strain evidence="2">28-4</strain>
    </source>
</reference>
<protein>
    <submittedName>
        <fullName evidence="1">Uncharacterized protein</fullName>
    </submittedName>
</protein>
<accession>A0A2H3BIH0</accession>
<name>A0A2H3BIH0_9AGAR</name>
<gene>
    <name evidence="1" type="ORF">ARMSODRAFT_1004212</name>
</gene>